<dbReference type="RefSeq" id="WP_345064306.1">
    <property type="nucleotide sequence ID" value="NZ_BAABEX010000013.1"/>
</dbReference>
<dbReference type="InterPro" id="IPR021276">
    <property type="entry name" value="DUF2855"/>
</dbReference>
<proteinExistence type="predicted"/>
<dbReference type="InterPro" id="IPR011032">
    <property type="entry name" value="GroES-like_sf"/>
</dbReference>
<reference evidence="2" key="1">
    <citation type="journal article" date="2019" name="Int. J. Syst. Evol. Microbiol.">
        <title>The Global Catalogue of Microorganisms (GCM) 10K type strain sequencing project: providing services to taxonomists for standard genome sequencing and annotation.</title>
        <authorList>
            <consortium name="The Broad Institute Genomics Platform"/>
            <consortium name="The Broad Institute Genome Sequencing Center for Infectious Disease"/>
            <person name="Wu L."/>
            <person name="Ma J."/>
        </authorList>
    </citation>
    <scope>NUCLEOTIDE SEQUENCE [LARGE SCALE GENOMIC DNA]</scope>
    <source>
        <strain evidence="2">JCM 31890</strain>
    </source>
</reference>
<keyword evidence="2" id="KW-1185">Reference proteome</keyword>
<dbReference type="Proteomes" id="UP001501788">
    <property type="component" value="Unassembled WGS sequence"/>
</dbReference>
<organism evidence="1 2">
    <name type="scientific">Acidovorax lacteus</name>
    <dbReference type="NCBI Taxonomy" id="1924988"/>
    <lineage>
        <taxon>Bacteria</taxon>
        <taxon>Pseudomonadati</taxon>
        <taxon>Pseudomonadota</taxon>
        <taxon>Betaproteobacteria</taxon>
        <taxon>Burkholderiales</taxon>
        <taxon>Comamonadaceae</taxon>
        <taxon>Acidovorax</taxon>
    </lineage>
</organism>
<evidence type="ECO:0000313" key="1">
    <source>
        <dbReference type="EMBL" id="GAA4425484.1"/>
    </source>
</evidence>
<evidence type="ECO:0000313" key="2">
    <source>
        <dbReference type="Proteomes" id="UP001501788"/>
    </source>
</evidence>
<accession>A0ABP8LBV6</accession>
<name>A0ABP8LBV6_9BURK</name>
<comment type="caution">
    <text evidence="1">The sequence shown here is derived from an EMBL/GenBank/DDBJ whole genome shotgun (WGS) entry which is preliminary data.</text>
</comment>
<dbReference type="Pfam" id="PF11017">
    <property type="entry name" value="DUF2855"/>
    <property type="match status" value="1"/>
</dbReference>
<dbReference type="SUPFAM" id="SSF50129">
    <property type="entry name" value="GroES-like"/>
    <property type="match status" value="1"/>
</dbReference>
<protein>
    <submittedName>
        <fullName evidence="1">DUF2855 family protein</fullName>
    </submittedName>
</protein>
<gene>
    <name evidence="1" type="ORF">GCM10023090_20460</name>
</gene>
<dbReference type="EMBL" id="BAABEX010000013">
    <property type="protein sequence ID" value="GAA4425484.1"/>
    <property type="molecule type" value="Genomic_DNA"/>
</dbReference>
<sequence>MTTITTLLVRQDDLAQTRLRQSPAAPVGAGDIRVRVDAFALTANNITYAAMGGMLQYWQFFPSGEDGWGIVPVWGFGTVVESAHEGLPVGERLYGYWPMATEVVLTPARVSAAGFADGAAHRAGLHPVYNQYLRAASDPFYQPDTEDLQALLRPLYITSWLIDDFLDDNQHFGATRMLLSSASSKTAWGTALELSRRTGLEVVGLTSASNQAFCERLGCYHRVVAYDALESLTPDTPSVYIDFAGSVALRQRVHAHVSGLRYSCAVGASHVHDLGGAGQLPGPRPVMFFAPAQVKKRNADWGAAGLNARLVASWQQLLGAVQAPPTPWVQVQHHRGPAATQALFDALRQGGGDPALGHMATLQG</sequence>